<dbReference type="EMBL" id="JAEUGD010000069">
    <property type="protein sequence ID" value="MBL6450033.1"/>
    <property type="molecule type" value="Genomic_DNA"/>
</dbReference>
<dbReference type="AlphaFoldDB" id="A0A937KHC1"/>
<dbReference type="RefSeq" id="WP_202859580.1">
    <property type="nucleotide sequence ID" value="NZ_JAEUGD010000069.1"/>
</dbReference>
<sequence>MYKLKKINPADLEKIQVRKQDKILELTGSKFDPAKAYEMVSQETGGFKQEVDKAKEADALFVQLLEREGIALPEDKPKKGARKKSNPETDNRSRIRIQEQERSRAIEIMQLKFKLTA</sequence>
<organism evidence="2 3">
    <name type="scientific">Fulvivirga marina</name>
    <dbReference type="NCBI Taxonomy" id="2494733"/>
    <lineage>
        <taxon>Bacteria</taxon>
        <taxon>Pseudomonadati</taxon>
        <taxon>Bacteroidota</taxon>
        <taxon>Cytophagia</taxon>
        <taxon>Cytophagales</taxon>
        <taxon>Fulvivirgaceae</taxon>
        <taxon>Fulvivirga</taxon>
    </lineage>
</organism>
<evidence type="ECO:0000313" key="2">
    <source>
        <dbReference type="EMBL" id="MBL6450033.1"/>
    </source>
</evidence>
<evidence type="ECO:0000313" key="3">
    <source>
        <dbReference type="Proteomes" id="UP000614216"/>
    </source>
</evidence>
<reference evidence="2" key="1">
    <citation type="submission" date="2021-01" db="EMBL/GenBank/DDBJ databases">
        <title>Fulvivirga kasyanovii gen. nov., sp nov., a novel member of the phylum Bacteroidetes isolated from seawater in a mussel farm.</title>
        <authorList>
            <person name="Zhao L.-H."/>
            <person name="Wang Z.-J."/>
        </authorList>
    </citation>
    <scope>NUCLEOTIDE SEQUENCE</scope>
    <source>
        <strain evidence="2">29W222</strain>
    </source>
</reference>
<evidence type="ECO:0000256" key="1">
    <source>
        <dbReference type="SAM" id="MobiDB-lite"/>
    </source>
</evidence>
<proteinExistence type="predicted"/>
<dbReference type="Proteomes" id="UP000614216">
    <property type="component" value="Unassembled WGS sequence"/>
</dbReference>
<accession>A0A937KHC1</accession>
<comment type="caution">
    <text evidence="2">The sequence shown here is derived from an EMBL/GenBank/DDBJ whole genome shotgun (WGS) entry which is preliminary data.</text>
</comment>
<feature type="compositionally biased region" description="Basic and acidic residues" evidence="1">
    <location>
        <begin position="85"/>
        <end position="100"/>
    </location>
</feature>
<feature type="region of interest" description="Disordered" evidence="1">
    <location>
        <begin position="71"/>
        <end position="100"/>
    </location>
</feature>
<protein>
    <submittedName>
        <fullName evidence="2">Uncharacterized protein</fullName>
    </submittedName>
</protein>
<name>A0A937KHC1_9BACT</name>
<gene>
    <name evidence="2" type="ORF">JMN32_27210</name>
</gene>
<keyword evidence="3" id="KW-1185">Reference proteome</keyword>